<evidence type="ECO:0000256" key="5">
    <source>
        <dbReference type="ARBA" id="ARBA00022833"/>
    </source>
</evidence>
<dbReference type="SUPFAM" id="SSF57667">
    <property type="entry name" value="beta-beta-alpha zinc fingers"/>
    <property type="match status" value="1"/>
</dbReference>
<evidence type="ECO:0000259" key="9">
    <source>
        <dbReference type="PROSITE" id="PS50157"/>
    </source>
</evidence>
<keyword evidence="2" id="KW-0479">Metal-binding</keyword>
<organism evidence="10">
    <name type="scientific">Cacopsylla melanoneura</name>
    <dbReference type="NCBI Taxonomy" id="428564"/>
    <lineage>
        <taxon>Eukaryota</taxon>
        <taxon>Metazoa</taxon>
        <taxon>Ecdysozoa</taxon>
        <taxon>Arthropoda</taxon>
        <taxon>Hexapoda</taxon>
        <taxon>Insecta</taxon>
        <taxon>Pterygota</taxon>
        <taxon>Neoptera</taxon>
        <taxon>Paraneoptera</taxon>
        <taxon>Hemiptera</taxon>
        <taxon>Sternorrhyncha</taxon>
        <taxon>Psylloidea</taxon>
        <taxon>Psyllidae</taxon>
        <taxon>Psyllinae</taxon>
        <taxon>Cacopsylla</taxon>
    </lineage>
</organism>
<dbReference type="InterPro" id="IPR036236">
    <property type="entry name" value="Znf_C2H2_sf"/>
</dbReference>
<name>A0A8D8Z0K5_9HEMI</name>
<dbReference type="FunFam" id="3.30.160.60:FF:000875">
    <property type="entry name" value="zinc finger protein 236 isoform X7"/>
    <property type="match status" value="1"/>
</dbReference>
<evidence type="ECO:0000256" key="6">
    <source>
        <dbReference type="ARBA" id="ARBA00023125"/>
    </source>
</evidence>
<dbReference type="Gene3D" id="3.30.160.60">
    <property type="entry name" value="Classic Zinc Finger"/>
    <property type="match status" value="2"/>
</dbReference>
<evidence type="ECO:0000256" key="8">
    <source>
        <dbReference type="PROSITE-ProRule" id="PRU00042"/>
    </source>
</evidence>
<dbReference type="PROSITE" id="PS50157">
    <property type="entry name" value="ZINC_FINGER_C2H2_2"/>
    <property type="match status" value="2"/>
</dbReference>
<reference evidence="10" key="1">
    <citation type="submission" date="2021-05" db="EMBL/GenBank/DDBJ databases">
        <authorList>
            <person name="Alioto T."/>
            <person name="Alioto T."/>
            <person name="Gomez Garrido J."/>
        </authorList>
    </citation>
    <scope>NUCLEOTIDE SEQUENCE</scope>
</reference>
<sequence length="116" mass="13760">MKSQNYNLSKPTCFSVSEYQLHTCVHCLSFRSHNVNFLIEHCESCSAMPRPDPFKHKYVCYACTYYTYHKGNIIKHVRIHFDDKPFKCETCGYRATQRSTLNRHLRRIHAIDTNLL</sequence>
<dbReference type="GO" id="GO:0005634">
    <property type="term" value="C:nucleus"/>
    <property type="evidence" value="ECO:0007669"/>
    <property type="project" value="UniProtKB-SubCell"/>
</dbReference>
<evidence type="ECO:0000313" key="10">
    <source>
        <dbReference type="EMBL" id="CAG6738512.1"/>
    </source>
</evidence>
<evidence type="ECO:0000256" key="7">
    <source>
        <dbReference type="ARBA" id="ARBA00023242"/>
    </source>
</evidence>
<evidence type="ECO:0000256" key="3">
    <source>
        <dbReference type="ARBA" id="ARBA00022737"/>
    </source>
</evidence>
<evidence type="ECO:0000256" key="2">
    <source>
        <dbReference type="ARBA" id="ARBA00022723"/>
    </source>
</evidence>
<evidence type="ECO:0000256" key="4">
    <source>
        <dbReference type="ARBA" id="ARBA00022771"/>
    </source>
</evidence>
<keyword evidence="3" id="KW-0677">Repeat</keyword>
<feature type="domain" description="C2H2-type" evidence="9">
    <location>
        <begin position="86"/>
        <end position="114"/>
    </location>
</feature>
<keyword evidence="7" id="KW-0539">Nucleus</keyword>
<feature type="domain" description="C2H2-type" evidence="9">
    <location>
        <begin position="58"/>
        <end position="85"/>
    </location>
</feature>
<proteinExistence type="predicted"/>
<dbReference type="GO" id="GO:0008270">
    <property type="term" value="F:zinc ion binding"/>
    <property type="evidence" value="ECO:0007669"/>
    <property type="project" value="UniProtKB-KW"/>
</dbReference>
<keyword evidence="6" id="KW-0238">DNA-binding</keyword>
<dbReference type="EMBL" id="HBUF01408251">
    <property type="protein sequence ID" value="CAG6738512.1"/>
    <property type="molecule type" value="Transcribed_RNA"/>
</dbReference>
<keyword evidence="4 8" id="KW-0863">Zinc-finger</keyword>
<comment type="subcellular location">
    <subcellularLocation>
        <location evidence="1">Nucleus</location>
    </subcellularLocation>
</comment>
<keyword evidence="5" id="KW-0862">Zinc</keyword>
<dbReference type="GO" id="GO:0003677">
    <property type="term" value="F:DNA binding"/>
    <property type="evidence" value="ECO:0007669"/>
    <property type="project" value="UniProtKB-KW"/>
</dbReference>
<dbReference type="InterPro" id="IPR013087">
    <property type="entry name" value="Znf_C2H2_type"/>
</dbReference>
<accession>A0A8D8Z0K5</accession>
<evidence type="ECO:0000256" key="1">
    <source>
        <dbReference type="ARBA" id="ARBA00004123"/>
    </source>
</evidence>
<dbReference type="SMART" id="SM00355">
    <property type="entry name" value="ZnF_C2H2"/>
    <property type="match status" value="2"/>
</dbReference>
<dbReference type="AlphaFoldDB" id="A0A8D8Z0K5"/>
<protein>
    <submittedName>
        <fullName evidence="10">RE1-silencing transcription factor A</fullName>
    </submittedName>
</protein>